<dbReference type="GO" id="GO:0030975">
    <property type="term" value="F:thiamine binding"/>
    <property type="evidence" value="ECO:0007669"/>
    <property type="project" value="InterPro"/>
</dbReference>
<name>A0A0L6W136_9FIRM</name>
<dbReference type="Gene3D" id="3.40.50.10240">
    <property type="entry name" value="Thiamin pyrophosphokinase, catalytic domain"/>
    <property type="match status" value="1"/>
</dbReference>
<dbReference type="PANTHER" id="PTHR41299:SF1">
    <property type="entry name" value="THIAMINE PYROPHOSPHOKINASE"/>
    <property type="match status" value="1"/>
</dbReference>
<evidence type="ECO:0000313" key="7">
    <source>
        <dbReference type="EMBL" id="KNZ68789.1"/>
    </source>
</evidence>
<dbReference type="Pfam" id="PF04263">
    <property type="entry name" value="TPK_catalytic"/>
    <property type="match status" value="1"/>
</dbReference>
<dbReference type="AlphaFoldDB" id="A0A0L6W136"/>
<dbReference type="InterPro" id="IPR036759">
    <property type="entry name" value="TPK_catalytic_sf"/>
</dbReference>
<dbReference type="InterPro" id="IPR007371">
    <property type="entry name" value="TPK_catalytic"/>
</dbReference>
<comment type="caution">
    <text evidence="7">The sequence shown here is derived from an EMBL/GenBank/DDBJ whole genome shotgun (WGS) entry which is preliminary data.</text>
</comment>
<gene>
    <name evidence="7" type="ORF">Tfer_2669</name>
</gene>
<dbReference type="EC" id="2.7.6.2" evidence="5"/>
<keyword evidence="4" id="KW-0067">ATP-binding</keyword>
<keyword evidence="2" id="KW-0547">Nucleotide-binding</keyword>
<dbReference type="InterPro" id="IPR053149">
    <property type="entry name" value="TPK"/>
</dbReference>
<evidence type="ECO:0000256" key="1">
    <source>
        <dbReference type="ARBA" id="ARBA00022679"/>
    </source>
</evidence>
<keyword evidence="1" id="KW-0808">Transferase</keyword>
<dbReference type="InterPro" id="IPR007373">
    <property type="entry name" value="Thiamin_PyroPKinase_B1-bd"/>
</dbReference>
<evidence type="ECO:0000313" key="8">
    <source>
        <dbReference type="Proteomes" id="UP000037175"/>
    </source>
</evidence>
<dbReference type="SMART" id="SM00983">
    <property type="entry name" value="TPK_B1_binding"/>
    <property type="match status" value="1"/>
</dbReference>
<dbReference type="EMBL" id="LGTE01000022">
    <property type="protein sequence ID" value="KNZ68789.1"/>
    <property type="molecule type" value="Genomic_DNA"/>
</dbReference>
<dbReference type="Proteomes" id="UP000037175">
    <property type="component" value="Unassembled WGS sequence"/>
</dbReference>
<dbReference type="GO" id="GO:0006772">
    <property type="term" value="P:thiamine metabolic process"/>
    <property type="evidence" value="ECO:0007669"/>
    <property type="project" value="UniProtKB-UniRule"/>
</dbReference>
<dbReference type="GO" id="GO:0009229">
    <property type="term" value="P:thiamine diphosphate biosynthetic process"/>
    <property type="evidence" value="ECO:0007669"/>
    <property type="project" value="InterPro"/>
</dbReference>
<reference evidence="8" key="1">
    <citation type="submission" date="2015-07" db="EMBL/GenBank/DDBJ databases">
        <title>Complete Genome of Thermincola ferriacetica strain Z-0001T.</title>
        <authorList>
            <person name="Lusk B."/>
            <person name="Badalamenti J.P."/>
            <person name="Parameswaran P."/>
            <person name="Bond D.R."/>
            <person name="Torres C.I."/>
        </authorList>
    </citation>
    <scope>NUCLEOTIDE SEQUENCE [LARGE SCALE GENOMIC DNA]</scope>
    <source>
        <strain evidence="8">Z-0001</strain>
    </source>
</reference>
<accession>A0A0L6W136</accession>
<dbReference type="NCBIfam" id="TIGR01378">
    <property type="entry name" value="thi_PPkinase"/>
    <property type="match status" value="1"/>
</dbReference>
<dbReference type="CDD" id="cd07995">
    <property type="entry name" value="TPK"/>
    <property type="match status" value="1"/>
</dbReference>
<keyword evidence="8" id="KW-1185">Reference proteome</keyword>
<dbReference type="SUPFAM" id="SSF63862">
    <property type="entry name" value="Thiamin pyrophosphokinase, substrate-binding domain"/>
    <property type="match status" value="1"/>
</dbReference>
<dbReference type="RefSeq" id="WP_013118991.1">
    <property type="nucleotide sequence ID" value="NZ_LGTE01000022.1"/>
</dbReference>
<dbReference type="PANTHER" id="PTHR41299">
    <property type="entry name" value="THIAMINE PYROPHOSPHOKINASE"/>
    <property type="match status" value="1"/>
</dbReference>
<sequence length="214" mass="24096">MFSDKRILIFSGGNLGNWAVDEIEQGDFLVGADRGALFLLQHGIQPDYALGDFDSVTDKEFAEIKDKCKNLFSCNPVYKDYTDTEMAFNWALAKRPKEILLLGVTGTRFDHNIANIHLLSKGLKEKVPVRLIDEKNEITLIDSFIEISGNRFRYISILPFSYEVKGVTLEGFKYPLHKASLTRGTSIGISNELIEDRATINIDSGQLLVIRSMD</sequence>
<protein>
    <recommendedName>
        <fullName evidence="5">Thiamine diphosphokinase</fullName>
        <ecNumber evidence="5">2.7.6.2</ecNumber>
    </recommendedName>
</protein>
<proteinExistence type="predicted"/>
<dbReference type="InterPro" id="IPR036371">
    <property type="entry name" value="TPK_B1-bd_sf"/>
</dbReference>
<feature type="domain" description="Thiamin pyrophosphokinase thiamin-binding" evidence="6">
    <location>
        <begin position="149"/>
        <end position="208"/>
    </location>
</feature>
<dbReference type="GO" id="GO:0016301">
    <property type="term" value="F:kinase activity"/>
    <property type="evidence" value="ECO:0007669"/>
    <property type="project" value="UniProtKB-KW"/>
</dbReference>
<dbReference type="PATRIC" id="fig|281456.6.peg.2784"/>
<evidence type="ECO:0000256" key="3">
    <source>
        <dbReference type="ARBA" id="ARBA00022777"/>
    </source>
</evidence>
<evidence type="ECO:0000256" key="2">
    <source>
        <dbReference type="ARBA" id="ARBA00022741"/>
    </source>
</evidence>
<dbReference type="InterPro" id="IPR006282">
    <property type="entry name" value="Thi_PPkinase"/>
</dbReference>
<evidence type="ECO:0000259" key="6">
    <source>
        <dbReference type="SMART" id="SM00983"/>
    </source>
</evidence>
<dbReference type="Pfam" id="PF04265">
    <property type="entry name" value="TPK_B1_binding"/>
    <property type="match status" value="1"/>
</dbReference>
<dbReference type="SUPFAM" id="SSF63999">
    <property type="entry name" value="Thiamin pyrophosphokinase, catalytic domain"/>
    <property type="match status" value="1"/>
</dbReference>
<dbReference type="GO" id="GO:0005524">
    <property type="term" value="F:ATP binding"/>
    <property type="evidence" value="ECO:0007669"/>
    <property type="project" value="UniProtKB-KW"/>
</dbReference>
<evidence type="ECO:0000256" key="4">
    <source>
        <dbReference type="ARBA" id="ARBA00022840"/>
    </source>
</evidence>
<organism evidence="7 8">
    <name type="scientific">Thermincola ferriacetica</name>
    <dbReference type="NCBI Taxonomy" id="281456"/>
    <lineage>
        <taxon>Bacteria</taxon>
        <taxon>Bacillati</taxon>
        <taxon>Bacillota</taxon>
        <taxon>Clostridia</taxon>
        <taxon>Eubacteriales</taxon>
        <taxon>Thermincolaceae</taxon>
        <taxon>Thermincola</taxon>
    </lineage>
</organism>
<evidence type="ECO:0000256" key="5">
    <source>
        <dbReference type="NCBIfam" id="TIGR01378"/>
    </source>
</evidence>
<keyword evidence="3 7" id="KW-0418">Kinase</keyword>
<dbReference type="GO" id="GO:0004788">
    <property type="term" value="F:thiamine diphosphokinase activity"/>
    <property type="evidence" value="ECO:0007669"/>
    <property type="project" value="UniProtKB-UniRule"/>
</dbReference>